<dbReference type="GO" id="GO:0005634">
    <property type="term" value="C:nucleus"/>
    <property type="evidence" value="ECO:0007669"/>
    <property type="project" value="TreeGrafter"/>
</dbReference>
<dbReference type="AlphaFoldDB" id="A0A1J6IBG3"/>
<sequence length="369" mass="41202">MSQNLGFVFTSKLKDLLRMVFLGCLHFLNAIELWLNVRLNKKNEQEMSLQNMNQPLTNDQLNKIAEGISVFLPGVLENVLSSTKTKSHEGSIQRKLFVGSLGCNTTSETLHRFFSAYGEVEEAVVILDKYGISKEYGFVIFKHVKSALMALKEPYKRINGKTTITKVANSGARDREDESLRTVYVANVPHDMLPGRLLEYFSSYGVVEKGPFGFDKETGKSRGCAIFVYKTLEGAETAIYEPIKWVDGLHLTCEMALGRTKKKPRVSLNSGSFNLNCHYQNPRSMFGGGGSRPEVSQVGVQYAQFQGNKDIYPQNCDCGLVSNCNIQVQGLSPTVIGRNHIGSGLCSKLSHGDYSLWSSEFPRHNPVWF</sequence>
<feature type="domain" description="RRM" evidence="3">
    <location>
        <begin position="94"/>
        <end position="187"/>
    </location>
</feature>
<dbReference type="PROSITE" id="PS50102">
    <property type="entry name" value="RRM"/>
    <property type="match status" value="2"/>
</dbReference>
<name>A0A1J6IBG3_NICAT</name>
<dbReference type="SMART" id="SM00360">
    <property type="entry name" value="RRM"/>
    <property type="match status" value="2"/>
</dbReference>
<reference evidence="4" key="1">
    <citation type="submission" date="2016-11" db="EMBL/GenBank/DDBJ databases">
        <title>The genome of Nicotiana attenuata.</title>
        <authorList>
            <person name="Xu S."/>
            <person name="Brockmoeller T."/>
            <person name="Gaquerel E."/>
            <person name="Navarro A."/>
            <person name="Kuhl H."/>
            <person name="Gase K."/>
            <person name="Ling Z."/>
            <person name="Zhou W."/>
            <person name="Kreitzer C."/>
            <person name="Stanke M."/>
            <person name="Tang H."/>
            <person name="Lyons E."/>
            <person name="Pandey P."/>
            <person name="Pandey S.P."/>
            <person name="Timmermann B."/>
            <person name="Baldwin I.T."/>
        </authorList>
    </citation>
    <scope>NUCLEOTIDE SEQUENCE [LARGE SCALE GENOMIC DNA]</scope>
    <source>
        <strain evidence="4">UT</strain>
    </source>
</reference>
<dbReference type="InterPro" id="IPR000504">
    <property type="entry name" value="RRM_dom"/>
</dbReference>
<dbReference type="Proteomes" id="UP000187609">
    <property type="component" value="Unassembled WGS sequence"/>
</dbReference>
<dbReference type="Pfam" id="PF00076">
    <property type="entry name" value="RRM_1"/>
    <property type="match status" value="2"/>
</dbReference>
<dbReference type="SUPFAM" id="SSF54928">
    <property type="entry name" value="RNA-binding domain, RBD"/>
    <property type="match status" value="2"/>
</dbReference>
<gene>
    <name evidence="4" type="primary">UBA2C_0</name>
    <name evidence="4" type="ORF">A4A49_23013</name>
</gene>
<evidence type="ECO:0000256" key="1">
    <source>
        <dbReference type="ARBA" id="ARBA00022884"/>
    </source>
</evidence>
<dbReference type="PANTHER" id="PTHR48024:SF38">
    <property type="entry name" value="UBP1-ASSOCIATED PROTEIN 2C-LIKE"/>
    <property type="match status" value="1"/>
</dbReference>
<comment type="caution">
    <text evidence="4">The sequence shown here is derived from an EMBL/GenBank/DDBJ whole genome shotgun (WGS) entry which is preliminary data.</text>
</comment>
<dbReference type="Gramene" id="OIT01914">
    <property type="protein sequence ID" value="OIT01914"/>
    <property type="gene ID" value="A4A49_23013"/>
</dbReference>
<dbReference type="PANTHER" id="PTHR48024">
    <property type="entry name" value="GEO13361P1-RELATED"/>
    <property type="match status" value="1"/>
</dbReference>
<dbReference type="GO" id="GO:0003723">
    <property type="term" value="F:RNA binding"/>
    <property type="evidence" value="ECO:0007669"/>
    <property type="project" value="UniProtKB-UniRule"/>
</dbReference>
<dbReference type="InterPro" id="IPR050886">
    <property type="entry name" value="RNA-binding_reg"/>
</dbReference>
<evidence type="ECO:0000313" key="4">
    <source>
        <dbReference type="EMBL" id="OIT01914.1"/>
    </source>
</evidence>
<keyword evidence="1 2" id="KW-0694">RNA-binding</keyword>
<proteinExistence type="predicted"/>
<evidence type="ECO:0000256" key="2">
    <source>
        <dbReference type="PROSITE-ProRule" id="PRU00176"/>
    </source>
</evidence>
<dbReference type="EMBL" id="MJEQ01037188">
    <property type="protein sequence ID" value="OIT01914.1"/>
    <property type="molecule type" value="Genomic_DNA"/>
</dbReference>
<accession>A0A1J6IBG3</accession>
<dbReference type="OMA" id="YSLWSSE"/>
<dbReference type="InterPro" id="IPR035979">
    <property type="entry name" value="RBD_domain_sf"/>
</dbReference>
<keyword evidence="5" id="KW-1185">Reference proteome</keyword>
<evidence type="ECO:0000259" key="3">
    <source>
        <dbReference type="PROSITE" id="PS50102"/>
    </source>
</evidence>
<evidence type="ECO:0000313" key="5">
    <source>
        <dbReference type="Proteomes" id="UP000187609"/>
    </source>
</evidence>
<dbReference type="SMR" id="A0A1J6IBG3"/>
<dbReference type="InterPro" id="IPR012677">
    <property type="entry name" value="Nucleotide-bd_a/b_plait_sf"/>
</dbReference>
<dbReference type="STRING" id="49451.A0A1J6IBG3"/>
<protein>
    <submittedName>
        <fullName evidence="4">Ubp1-associated protein 2c</fullName>
    </submittedName>
</protein>
<organism evidence="4 5">
    <name type="scientific">Nicotiana attenuata</name>
    <name type="common">Coyote tobacco</name>
    <dbReference type="NCBI Taxonomy" id="49451"/>
    <lineage>
        <taxon>Eukaryota</taxon>
        <taxon>Viridiplantae</taxon>
        <taxon>Streptophyta</taxon>
        <taxon>Embryophyta</taxon>
        <taxon>Tracheophyta</taxon>
        <taxon>Spermatophyta</taxon>
        <taxon>Magnoliopsida</taxon>
        <taxon>eudicotyledons</taxon>
        <taxon>Gunneridae</taxon>
        <taxon>Pentapetalae</taxon>
        <taxon>asterids</taxon>
        <taxon>lamiids</taxon>
        <taxon>Solanales</taxon>
        <taxon>Solanaceae</taxon>
        <taxon>Nicotianoideae</taxon>
        <taxon>Nicotianeae</taxon>
        <taxon>Nicotiana</taxon>
    </lineage>
</organism>
<dbReference type="Gene3D" id="3.30.70.330">
    <property type="match status" value="2"/>
</dbReference>
<feature type="domain" description="RRM" evidence="3">
    <location>
        <begin position="181"/>
        <end position="271"/>
    </location>
</feature>